<dbReference type="GO" id="GO:0000472">
    <property type="term" value="P:endonucleolytic cleavage to generate mature 5'-end of SSU-rRNA from (SSU-rRNA, 5.8S rRNA, LSU-rRNA)"/>
    <property type="evidence" value="ECO:0007669"/>
    <property type="project" value="EnsemblFungi"/>
</dbReference>
<feature type="compositionally biased region" description="Acidic residues" evidence="8">
    <location>
        <begin position="158"/>
        <end position="174"/>
    </location>
</feature>
<dbReference type="SMART" id="SM00320">
    <property type="entry name" value="WD40"/>
    <property type="match status" value="5"/>
</dbReference>
<evidence type="ECO:0000256" key="4">
    <source>
        <dbReference type="ARBA" id="ARBA00022737"/>
    </source>
</evidence>
<dbReference type="PANTHER" id="PTHR18359:SF0">
    <property type="entry name" value="U3 SMALL NUCLEOLAR RNA-ASSOCIATED PROTEIN 18 HOMOLOG"/>
    <property type="match status" value="1"/>
</dbReference>
<feature type="repeat" description="WD" evidence="7">
    <location>
        <begin position="498"/>
        <end position="527"/>
    </location>
</feature>
<dbReference type="GeneID" id="30197966"/>
<dbReference type="InterPro" id="IPR045161">
    <property type="entry name" value="Utp18"/>
</dbReference>
<dbReference type="PANTHER" id="PTHR18359">
    <property type="entry name" value="WD-REPEAT PROTEIN-RELATED"/>
    <property type="match status" value="1"/>
</dbReference>
<dbReference type="RefSeq" id="XP_019042122.1">
    <property type="nucleotide sequence ID" value="XM_019180720.2"/>
</dbReference>
<evidence type="ECO:0000256" key="8">
    <source>
        <dbReference type="SAM" id="MobiDB-lite"/>
    </source>
</evidence>
<feature type="compositionally biased region" description="Acidic residues" evidence="8">
    <location>
        <begin position="32"/>
        <end position="53"/>
    </location>
</feature>
<dbReference type="SUPFAM" id="SSF50978">
    <property type="entry name" value="WD40 repeat-like"/>
    <property type="match status" value="1"/>
</dbReference>
<keyword evidence="10" id="KW-1185">Reference proteome</keyword>
<dbReference type="Gene3D" id="2.130.10.10">
    <property type="entry name" value="YVTN repeat-like/Quinoprotein amine dehydrogenase"/>
    <property type="match status" value="1"/>
</dbReference>
<comment type="subcellular location">
    <subcellularLocation>
        <location evidence="1">Nucleus</location>
        <location evidence="1">Nucleolus</location>
    </subcellularLocation>
</comment>
<feature type="repeat" description="WD" evidence="7">
    <location>
        <begin position="222"/>
        <end position="256"/>
    </location>
</feature>
<accession>A0A1E3PBY1</accession>
<feature type="compositionally biased region" description="Acidic residues" evidence="8">
    <location>
        <begin position="65"/>
        <end position="107"/>
    </location>
</feature>
<dbReference type="EMBL" id="KV454208">
    <property type="protein sequence ID" value="ODQ62915.1"/>
    <property type="molecule type" value="Genomic_DNA"/>
</dbReference>
<dbReference type="GO" id="GO:0000480">
    <property type="term" value="P:endonucleolytic cleavage in 5'-ETS of tricistronic rRNA transcript (SSU-rRNA, 5.8S rRNA, LSU-rRNA)"/>
    <property type="evidence" value="ECO:0007669"/>
    <property type="project" value="EnsemblFungi"/>
</dbReference>
<dbReference type="AlphaFoldDB" id="A0A1E3PBY1"/>
<evidence type="ECO:0000256" key="5">
    <source>
        <dbReference type="ARBA" id="ARBA00023242"/>
    </source>
</evidence>
<dbReference type="PROSITE" id="PS50082">
    <property type="entry name" value="WD_REPEATS_2"/>
    <property type="match status" value="2"/>
</dbReference>
<dbReference type="GO" id="GO:0000447">
    <property type="term" value="P:endonucleolytic cleavage in ITS1 to separate SSU-rRNA from 5.8S rRNA and LSU-rRNA from tricistronic rRNA transcript (SSU-rRNA, 5.8S rRNA, LSU-rRNA)"/>
    <property type="evidence" value="ECO:0007669"/>
    <property type="project" value="EnsemblFungi"/>
</dbReference>
<protein>
    <submittedName>
        <fullName evidence="9">Uncharacterized protein</fullName>
    </submittedName>
</protein>
<organism evidence="9 10">
    <name type="scientific">Wickerhamomyces anomalus (strain ATCC 58044 / CBS 1984 / NCYC 433 / NRRL Y-366-8)</name>
    <name type="common">Yeast</name>
    <name type="synonym">Hansenula anomala</name>
    <dbReference type="NCBI Taxonomy" id="683960"/>
    <lineage>
        <taxon>Eukaryota</taxon>
        <taxon>Fungi</taxon>
        <taxon>Dikarya</taxon>
        <taxon>Ascomycota</taxon>
        <taxon>Saccharomycotina</taxon>
        <taxon>Saccharomycetes</taxon>
        <taxon>Phaffomycetales</taxon>
        <taxon>Wickerhamomycetaceae</taxon>
        <taxon>Wickerhamomyces</taxon>
    </lineage>
</organism>
<feature type="region of interest" description="Disordered" evidence="8">
    <location>
        <begin position="149"/>
        <end position="183"/>
    </location>
</feature>
<dbReference type="InterPro" id="IPR001680">
    <property type="entry name" value="WD40_rpt"/>
</dbReference>
<comment type="similarity">
    <text evidence="6">Belongs to the WD repeat UTP18 family.</text>
</comment>
<dbReference type="Pfam" id="PF00400">
    <property type="entry name" value="WD40"/>
    <property type="match status" value="2"/>
</dbReference>
<evidence type="ECO:0000313" key="10">
    <source>
        <dbReference type="Proteomes" id="UP000094112"/>
    </source>
</evidence>
<dbReference type="GO" id="GO:0032040">
    <property type="term" value="C:small-subunit processome"/>
    <property type="evidence" value="ECO:0007669"/>
    <property type="project" value="EnsemblFungi"/>
</dbReference>
<dbReference type="GO" id="GO:0000292">
    <property type="term" value="P:RNA fragment catabolic process"/>
    <property type="evidence" value="ECO:0007669"/>
    <property type="project" value="EnsemblFungi"/>
</dbReference>
<reference evidence="9 10" key="1">
    <citation type="journal article" date="2016" name="Proc. Natl. Acad. Sci. U.S.A.">
        <title>Comparative genomics of biotechnologically important yeasts.</title>
        <authorList>
            <person name="Riley R."/>
            <person name="Haridas S."/>
            <person name="Wolfe K.H."/>
            <person name="Lopes M.R."/>
            <person name="Hittinger C.T."/>
            <person name="Goeker M."/>
            <person name="Salamov A.A."/>
            <person name="Wisecaver J.H."/>
            <person name="Long T.M."/>
            <person name="Calvey C.H."/>
            <person name="Aerts A.L."/>
            <person name="Barry K.W."/>
            <person name="Choi C."/>
            <person name="Clum A."/>
            <person name="Coughlan A.Y."/>
            <person name="Deshpande S."/>
            <person name="Douglass A.P."/>
            <person name="Hanson S.J."/>
            <person name="Klenk H.-P."/>
            <person name="LaButti K.M."/>
            <person name="Lapidus A."/>
            <person name="Lindquist E.A."/>
            <person name="Lipzen A.M."/>
            <person name="Meier-Kolthoff J.P."/>
            <person name="Ohm R.A."/>
            <person name="Otillar R.P."/>
            <person name="Pangilinan J.L."/>
            <person name="Peng Y."/>
            <person name="Rokas A."/>
            <person name="Rosa C.A."/>
            <person name="Scheuner C."/>
            <person name="Sibirny A.A."/>
            <person name="Slot J.C."/>
            <person name="Stielow J.B."/>
            <person name="Sun H."/>
            <person name="Kurtzman C.P."/>
            <person name="Blackwell M."/>
            <person name="Grigoriev I.V."/>
            <person name="Jeffries T.W."/>
        </authorList>
    </citation>
    <scope>NUCLEOTIDE SEQUENCE [LARGE SCALE GENOMIC DNA]</scope>
    <source>
        <strain evidence="10">ATCC 58044 / CBS 1984 / NCYC 433 / NRRL Y-366-8</strain>
    </source>
</reference>
<keyword evidence="3 7" id="KW-0853">WD repeat</keyword>
<feature type="non-terminal residue" evidence="9">
    <location>
        <position position="1"/>
    </location>
</feature>
<dbReference type="InterPro" id="IPR036322">
    <property type="entry name" value="WD40_repeat_dom_sf"/>
</dbReference>
<dbReference type="InterPro" id="IPR015943">
    <property type="entry name" value="WD40/YVTN_repeat-like_dom_sf"/>
</dbReference>
<sequence length="527" mass="59577">PPKDEEELELEKLVFGDLEGFEANLKNIDNLYEESDEYESNSELDDESDEDDLEKVQDDQLFFVDEGENDGDQMDVDNEDDDDEDDEDDDESSEESDAWKDSEDEEISISLLQSDKMKKLRKKETDSTISGKAYISRLRSQFEKIYPRPQWADATFEKDDDEDNEGSGDEDIQSDDEKTEQGDVKALAKILQKTHNFQNNKNSKLLPPTKLDITRLKDANQKHPSKAAIQSLSFHPTHPLLLTGGYDRTIRIYHVDGKINNVVTTIHLRDTPIQTAKFNQDNQINKVFAGGRRRYMYSWDLQTGAVEKISRLYGHEDTQRSFENFKVSPKGSFIGLVGNSGWVNIISSATSLYIQGFKIEGTIVDFDWSANEDFIVAINSTGDIWEFSLKTKIVVKKWRDETGVGITKVRLGGKNDRWCAVGSDSGIVTVYDRLNSTKKPIGTLDQLVTSISTLEFSSDGQMLCIASRAKKDALRLVHLPSCKVFQNWPTSGTPLGKVTAACFSPNNEMLSVGNEAGKVRLWRLNHY</sequence>
<dbReference type="GO" id="GO:0034388">
    <property type="term" value="C:Pwp2p-containing subcomplex of 90S preribosome"/>
    <property type="evidence" value="ECO:0007669"/>
    <property type="project" value="EnsemblFungi"/>
</dbReference>
<name>A0A1E3PBY1_WICAA</name>
<evidence type="ECO:0000256" key="6">
    <source>
        <dbReference type="ARBA" id="ARBA00025767"/>
    </source>
</evidence>
<feature type="non-terminal residue" evidence="9">
    <location>
        <position position="527"/>
    </location>
</feature>
<evidence type="ECO:0000256" key="7">
    <source>
        <dbReference type="PROSITE-ProRule" id="PRU00221"/>
    </source>
</evidence>
<dbReference type="FunFam" id="2.130.10.10:FF:000660">
    <property type="entry name" value="U3 snoRNP protein"/>
    <property type="match status" value="1"/>
</dbReference>
<gene>
    <name evidence="9" type="ORF">WICANDRAFT_16969</name>
</gene>
<keyword evidence="2" id="KW-0698">rRNA processing</keyword>
<dbReference type="OrthoDB" id="1935146at2759"/>
<evidence type="ECO:0000256" key="1">
    <source>
        <dbReference type="ARBA" id="ARBA00004604"/>
    </source>
</evidence>
<evidence type="ECO:0000313" key="9">
    <source>
        <dbReference type="EMBL" id="ODQ62915.1"/>
    </source>
</evidence>
<keyword evidence="5" id="KW-0539">Nucleus</keyword>
<proteinExistence type="inferred from homology"/>
<feature type="region of interest" description="Disordered" evidence="8">
    <location>
        <begin position="32"/>
        <end position="133"/>
    </location>
</feature>
<evidence type="ECO:0000256" key="3">
    <source>
        <dbReference type="ARBA" id="ARBA00022574"/>
    </source>
</evidence>
<evidence type="ECO:0000256" key="2">
    <source>
        <dbReference type="ARBA" id="ARBA00022552"/>
    </source>
</evidence>
<dbReference type="Proteomes" id="UP000094112">
    <property type="component" value="Unassembled WGS sequence"/>
</dbReference>
<keyword evidence="4" id="KW-0677">Repeat</keyword>
<dbReference type="STRING" id="683960.A0A1E3PBY1"/>